<comment type="caution">
    <text evidence="3">The sequence shown here is derived from an EMBL/GenBank/DDBJ whole genome shotgun (WGS) entry which is preliminary data.</text>
</comment>
<sequence length="466" mass="50757">MTRGRSSHPSAPDTARTFPTRQPEDPPLVFGNVPPRDPNFTGRDELLDQLTERLSSGATAVLHGLGGIGKTQMATEYIYRHLRDYDLVWWIDAAHTTQIRAGLTELAGLLGLQGASEANIAVPAVIEALRTGRPFRRWLLVFDAAESPETVLPFFPRNGPGEIMITSRNSGWTGVARRLEPAVLNRDDRSVEEPKTRKPAARQIPHTCAFFSPEPISRDLLTGVSRSSNLAWRFRGLFAPRSESPGKHHFGKPSRAGLSGRPREKAAMAAVGGSRHHLIMVADVAGFGEPSRTGPDQRAVREGLYDVMKTAFAATETAWEDCHRGDRGDGILVLVPSGVDKAAFIQAVLPMLVTRLRVHNDTCAKEQQIHLRVALHAGEVGYDPHGFTSSSLTLAFRLCDAPPLKEALAMSPGVLAVIASESLFGEVVRHTPGAAPATWRQVPVKVKEIDTTGWVTLPDHPYVGHP</sequence>
<dbReference type="Gene3D" id="3.40.50.300">
    <property type="entry name" value="P-loop containing nucleotide triphosphate hydrolases"/>
    <property type="match status" value="1"/>
</dbReference>
<organism evidence="3 4">
    <name type="scientific">Amycolatopsis speibonae</name>
    <dbReference type="NCBI Taxonomy" id="1450224"/>
    <lineage>
        <taxon>Bacteria</taxon>
        <taxon>Bacillati</taxon>
        <taxon>Actinomycetota</taxon>
        <taxon>Actinomycetes</taxon>
        <taxon>Pseudonocardiales</taxon>
        <taxon>Pseudonocardiaceae</taxon>
        <taxon>Amycolatopsis</taxon>
    </lineage>
</organism>
<dbReference type="Proteomes" id="UP001595645">
    <property type="component" value="Unassembled WGS sequence"/>
</dbReference>
<accession>A0ABV7P6T5</accession>
<dbReference type="InterPro" id="IPR027417">
    <property type="entry name" value="P-loop_NTPase"/>
</dbReference>
<protein>
    <submittedName>
        <fullName evidence="3">NB-ARC domain-containing protein</fullName>
    </submittedName>
</protein>
<feature type="region of interest" description="Disordered" evidence="1">
    <location>
        <begin position="243"/>
        <end position="262"/>
    </location>
</feature>
<evidence type="ECO:0000256" key="1">
    <source>
        <dbReference type="SAM" id="MobiDB-lite"/>
    </source>
</evidence>
<dbReference type="RefSeq" id="WP_378244680.1">
    <property type="nucleotide sequence ID" value="NZ_JBHRWK010000074.1"/>
</dbReference>
<feature type="region of interest" description="Disordered" evidence="1">
    <location>
        <begin position="1"/>
        <end position="36"/>
    </location>
</feature>
<reference evidence="4" key="1">
    <citation type="journal article" date="2019" name="Int. J. Syst. Evol. Microbiol.">
        <title>The Global Catalogue of Microorganisms (GCM) 10K type strain sequencing project: providing services to taxonomists for standard genome sequencing and annotation.</title>
        <authorList>
            <consortium name="The Broad Institute Genomics Platform"/>
            <consortium name="The Broad Institute Genome Sequencing Center for Infectious Disease"/>
            <person name="Wu L."/>
            <person name="Ma J."/>
        </authorList>
    </citation>
    <scope>NUCLEOTIDE SEQUENCE [LARGE SCALE GENOMIC DNA]</scope>
    <source>
        <strain evidence="4">CGMCC 4.7676</strain>
    </source>
</reference>
<evidence type="ECO:0000313" key="4">
    <source>
        <dbReference type="Proteomes" id="UP001595645"/>
    </source>
</evidence>
<gene>
    <name evidence="3" type="ORF">ACFOSH_35760</name>
</gene>
<name>A0ABV7P6T5_9PSEU</name>
<dbReference type="PANTHER" id="PTHR35205:SF1">
    <property type="entry name" value="ZU5 DOMAIN-CONTAINING PROTEIN"/>
    <property type="match status" value="1"/>
</dbReference>
<dbReference type="Pfam" id="PF00931">
    <property type="entry name" value="NB-ARC"/>
    <property type="match status" value="1"/>
</dbReference>
<feature type="domain" description="NB-ARC" evidence="2">
    <location>
        <begin position="45"/>
        <end position="174"/>
    </location>
</feature>
<keyword evidence="4" id="KW-1185">Reference proteome</keyword>
<dbReference type="PANTHER" id="PTHR35205">
    <property type="entry name" value="NB-ARC AND TPR DOMAIN PROTEIN"/>
    <property type="match status" value="1"/>
</dbReference>
<evidence type="ECO:0000259" key="2">
    <source>
        <dbReference type="Pfam" id="PF00931"/>
    </source>
</evidence>
<dbReference type="InterPro" id="IPR002182">
    <property type="entry name" value="NB-ARC"/>
</dbReference>
<proteinExistence type="predicted"/>
<dbReference type="SUPFAM" id="SSF52540">
    <property type="entry name" value="P-loop containing nucleoside triphosphate hydrolases"/>
    <property type="match status" value="1"/>
</dbReference>
<evidence type="ECO:0000313" key="3">
    <source>
        <dbReference type="EMBL" id="MFC3454820.1"/>
    </source>
</evidence>
<dbReference type="EMBL" id="JBHRWK010000074">
    <property type="protein sequence ID" value="MFC3454820.1"/>
    <property type="molecule type" value="Genomic_DNA"/>
</dbReference>